<gene>
    <name evidence="1" type="ORF">DFA_10149</name>
</gene>
<proteinExistence type="predicted"/>
<organism evidence="1 2">
    <name type="scientific">Cavenderia fasciculata</name>
    <name type="common">Slime mold</name>
    <name type="synonym">Dictyostelium fasciculatum</name>
    <dbReference type="NCBI Taxonomy" id="261658"/>
    <lineage>
        <taxon>Eukaryota</taxon>
        <taxon>Amoebozoa</taxon>
        <taxon>Evosea</taxon>
        <taxon>Eumycetozoa</taxon>
        <taxon>Dictyostelia</taxon>
        <taxon>Acytosteliales</taxon>
        <taxon>Cavenderiaceae</taxon>
        <taxon>Cavenderia</taxon>
    </lineage>
</organism>
<name>F4Q9E6_CACFS</name>
<dbReference type="Proteomes" id="UP000007797">
    <property type="component" value="Unassembled WGS sequence"/>
</dbReference>
<dbReference type="RefSeq" id="XP_004352035.1">
    <property type="nucleotide sequence ID" value="XM_004351983.1"/>
</dbReference>
<dbReference type="KEGG" id="dfa:DFA_10149"/>
<keyword evidence="2" id="KW-1185">Reference proteome</keyword>
<reference evidence="2" key="1">
    <citation type="journal article" date="2011" name="Genome Res.">
        <title>Phylogeny-wide analysis of social amoeba genomes highlights ancient origins for complex intercellular communication.</title>
        <authorList>
            <person name="Heidel A.J."/>
            <person name="Lawal H.M."/>
            <person name="Felder M."/>
            <person name="Schilde C."/>
            <person name="Helps N.R."/>
            <person name="Tunggal B."/>
            <person name="Rivero F."/>
            <person name="John U."/>
            <person name="Schleicher M."/>
            <person name="Eichinger L."/>
            <person name="Platzer M."/>
            <person name="Noegel A.A."/>
            <person name="Schaap P."/>
            <person name="Gloeckner G."/>
        </authorList>
    </citation>
    <scope>NUCLEOTIDE SEQUENCE [LARGE SCALE GENOMIC DNA]</scope>
    <source>
        <strain evidence="2">SH3</strain>
    </source>
</reference>
<protein>
    <submittedName>
        <fullName evidence="1">Uncharacterized protein</fullName>
    </submittedName>
</protein>
<sequence length="109" mass="12045">MNNISRAIFRTISKNSSSGCITRATFSTSCINSNSFNNNTTSSTFTSTTSLPSLLSSSTAALTNGGNNNSNIKRTNNRTINSLPFLFECFGMRNSKTTKRERYKTRESY</sequence>
<dbReference type="AlphaFoldDB" id="F4Q9E6"/>
<evidence type="ECO:0000313" key="2">
    <source>
        <dbReference type="Proteomes" id="UP000007797"/>
    </source>
</evidence>
<evidence type="ECO:0000313" key="1">
    <source>
        <dbReference type="EMBL" id="EGG15315.1"/>
    </source>
</evidence>
<dbReference type="EMBL" id="GL883026">
    <property type="protein sequence ID" value="EGG15315.1"/>
    <property type="molecule type" value="Genomic_DNA"/>
</dbReference>
<dbReference type="GeneID" id="14867076"/>
<accession>F4Q9E6</accession>